<organism evidence="4 5">
    <name type="scientific">Geothrix rubra</name>
    <dbReference type="NCBI Taxonomy" id="2927977"/>
    <lineage>
        <taxon>Bacteria</taxon>
        <taxon>Pseudomonadati</taxon>
        <taxon>Acidobacteriota</taxon>
        <taxon>Holophagae</taxon>
        <taxon>Holophagales</taxon>
        <taxon>Holophagaceae</taxon>
        <taxon>Geothrix</taxon>
    </lineage>
</organism>
<dbReference type="Pfam" id="PF09099">
    <property type="entry name" value="Qn_am_d_aIII"/>
    <property type="match status" value="1"/>
</dbReference>
<feature type="domain" description="PKD" evidence="3">
    <location>
        <begin position="36"/>
        <end position="79"/>
    </location>
</feature>
<dbReference type="PROSITE" id="PS50093">
    <property type="entry name" value="PKD"/>
    <property type="match status" value="1"/>
</dbReference>
<sequence>MRNILLALAFLGTLVLRAQGAISVIPGVPVNGVATTFVLSPTYPPTGAVVWDFGDQTPPLSGGTVATHVYPRTGSYLVRAVYPYASAIGLPATVQLPIRVADRLGPAAPFTIAMLRVRWDDGRTDVSVDQGFSPLVAYADLKFEGTGLLQAQWLVDGIPLGTFTQQLSFADTVTLDSRRAIPLPTTGLGEHWVTLRILSPQVTFQPPLIRYFVRVASGQEAPRIDAVSPETVRPGEEAELRVLGRNLDPRTTVSFGRDIAQVAPLRLTGPGEAVVRIFVAPTARAGSREAQASSRAGRSRGPARLRVIPPPPDVRAGLAEGQALPWQPMGPPQPALLRTLTAFFLLPHGEEGRTLFAPPAP</sequence>
<reference evidence="4 5" key="1">
    <citation type="journal article" date="2023" name="Antonie Van Leeuwenhoek">
        <title>Mesoterricola silvestris gen. nov., sp. nov., Mesoterricola sediminis sp. nov., Geothrix oryzae sp. nov., Geothrix edaphica sp. nov., Geothrix rubra sp. nov., and Geothrix limicola sp. nov., six novel members of Acidobacteriota isolated from soils.</title>
        <authorList>
            <person name="Itoh H."/>
            <person name="Sugisawa Y."/>
            <person name="Mise K."/>
            <person name="Xu Z."/>
            <person name="Kuniyasu M."/>
            <person name="Ushijima N."/>
            <person name="Kawano K."/>
            <person name="Kobayashi E."/>
            <person name="Shiratori Y."/>
            <person name="Masuda Y."/>
            <person name="Senoo K."/>
        </authorList>
    </citation>
    <scope>NUCLEOTIDE SEQUENCE [LARGE SCALE GENOMIC DNA]</scope>
    <source>
        <strain evidence="4 5">Red803</strain>
    </source>
</reference>
<keyword evidence="2" id="KW-0732">Signal</keyword>
<keyword evidence="5" id="KW-1185">Reference proteome</keyword>
<dbReference type="InterPro" id="IPR000601">
    <property type="entry name" value="PKD_dom"/>
</dbReference>
<evidence type="ECO:0000256" key="1">
    <source>
        <dbReference type="SAM" id="MobiDB-lite"/>
    </source>
</evidence>
<feature type="signal peptide" evidence="2">
    <location>
        <begin position="1"/>
        <end position="20"/>
    </location>
</feature>
<evidence type="ECO:0000313" key="4">
    <source>
        <dbReference type="EMBL" id="GLH68501.1"/>
    </source>
</evidence>
<gene>
    <name evidence="4" type="ORF">GETHPA_00340</name>
</gene>
<dbReference type="Proteomes" id="UP001165089">
    <property type="component" value="Unassembled WGS sequence"/>
</dbReference>
<feature type="region of interest" description="Disordered" evidence="1">
    <location>
        <begin position="286"/>
        <end position="311"/>
    </location>
</feature>
<feature type="chain" id="PRO_5046580094" description="PKD domain-containing protein" evidence="2">
    <location>
        <begin position="21"/>
        <end position="361"/>
    </location>
</feature>
<dbReference type="EMBL" id="BSDD01000001">
    <property type="protein sequence ID" value="GLH68501.1"/>
    <property type="molecule type" value="Genomic_DNA"/>
</dbReference>
<dbReference type="InterPro" id="IPR015183">
    <property type="entry name" value="QH-AmDH_asu_dom_III"/>
</dbReference>
<dbReference type="SUPFAM" id="SSF49299">
    <property type="entry name" value="PKD domain"/>
    <property type="match status" value="1"/>
</dbReference>
<dbReference type="RefSeq" id="WP_285721977.1">
    <property type="nucleotide sequence ID" value="NZ_BSDD01000001.1"/>
</dbReference>
<protein>
    <recommendedName>
        <fullName evidence="3">PKD domain-containing protein</fullName>
    </recommendedName>
</protein>
<evidence type="ECO:0000313" key="5">
    <source>
        <dbReference type="Proteomes" id="UP001165089"/>
    </source>
</evidence>
<feature type="compositionally biased region" description="Low complexity" evidence="1">
    <location>
        <begin position="286"/>
        <end position="296"/>
    </location>
</feature>
<comment type="caution">
    <text evidence="4">The sequence shown here is derived from an EMBL/GenBank/DDBJ whole genome shotgun (WGS) entry which is preliminary data.</text>
</comment>
<dbReference type="Gene3D" id="2.60.40.10">
    <property type="entry name" value="Immunoglobulins"/>
    <property type="match status" value="2"/>
</dbReference>
<accession>A0ABQ5Q2G8</accession>
<proteinExistence type="predicted"/>
<dbReference type="InterPro" id="IPR013783">
    <property type="entry name" value="Ig-like_fold"/>
</dbReference>
<dbReference type="CDD" id="cd00146">
    <property type="entry name" value="PKD"/>
    <property type="match status" value="1"/>
</dbReference>
<evidence type="ECO:0000256" key="2">
    <source>
        <dbReference type="SAM" id="SignalP"/>
    </source>
</evidence>
<dbReference type="InterPro" id="IPR035986">
    <property type="entry name" value="PKD_dom_sf"/>
</dbReference>
<name>A0ABQ5Q2G8_9BACT</name>
<evidence type="ECO:0000259" key="3">
    <source>
        <dbReference type="PROSITE" id="PS50093"/>
    </source>
</evidence>